<gene>
    <name evidence="9" type="ORF">P153DRAFT_346364</name>
</gene>
<name>A0A6A6A5S3_9PLEO</name>
<feature type="region of interest" description="Disordered" evidence="8">
    <location>
        <begin position="39"/>
        <end position="61"/>
    </location>
</feature>
<dbReference type="GO" id="GO:0017183">
    <property type="term" value="P:protein histidyl modification to diphthamide"/>
    <property type="evidence" value="ECO:0007669"/>
    <property type="project" value="TreeGrafter"/>
</dbReference>
<dbReference type="Gene3D" id="2.130.10.10">
    <property type="entry name" value="YVTN repeat-like/Quinoprotein amine dehydrogenase"/>
    <property type="match status" value="1"/>
</dbReference>
<evidence type="ECO:0000256" key="2">
    <source>
        <dbReference type="ARBA" id="ARBA00022574"/>
    </source>
</evidence>
<dbReference type="PANTHER" id="PTHR46042">
    <property type="entry name" value="DIPHTHINE METHYLTRANSFERASE"/>
    <property type="match status" value="1"/>
</dbReference>
<dbReference type="InterPro" id="IPR052415">
    <property type="entry name" value="Diphthine_MTase"/>
</dbReference>
<comment type="similarity">
    <text evidence="5">Belongs to the DPH7 family.</text>
</comment>
<evidence type="ECO:0000256" key="5">
    <source>
        <dbReference type="ARBA" id="ARBA00038092"/>
    </source>
</evidence>
<evidence type="ECO:0000256" key="1">
    <source>
        <dbReference type="ARBA" id="ARBA00005156"/>
    </source>
</evidence>
<keyword evidence="10" id="KW-1185">Reference proteome</keyword>
<dbReference type="Pfam" id="PF00400">
    <property type="entry name" value="WD40"/>
    <property type="match status" value="1"/>
</dbReference>
<dbReference type="OrthoDB" id="1930760at2759"/>
<keyword evidence="3" id="KW-0677">Repeat</keyword>
<dbReference type="InterPro" id="IPR036322">
    <property type="entry name" value="WD40_repeat_dom_sf"/>
</dbReference>
<protein>
    <recommendedName>
        <fullName evidence="6">methylated diphthine methylhydrolase</fullName>
        <ecNumber evidence="6">3.1.1.97</ecNumber>
    </recommendedName>
</protein>
<dbReference type="SUPFAM" id="SSF50978">
    <property type="entry name" value="WD40 repeat-like"/>
    <property type="match status" value="1"/>
</dbReference>
<dbReference type="GO" id="GO:0061685">
    <property type="term" value="F:diphthine methylesterase activity"/>
    <property type="evidence" value="ECO:0007669"/>
    <property type="project" value="UniProtKB-EC"/>
</dbReference>
<reference evidence="9" key="1">
    <citation type="journal article" date="2020" name="Stud. Mycol.">
        <title>101 Dothideomycetes genomes: a test case for predicting lifestyles and emergence of pathogens.</title>
        <authorList>
            <person name="Haridas S."/>
            <person name="Albert R."/>
            <person name="Binder M."/>
            <person name="Bloem J."/>
            <person name="Labutti K."/>
            <person name="Salamov A."/>
            <person name="Andreopoulos B."/>
            <person name="Baker S."/>
            <person name="Barry K."/>
            <person name="Bills G."/>
            <person name="Bluhm B."/>
            <person name="Cannon C."/>
            <person name="Castanera R."/>
            <person name="Culley D."/>
            <person name="Daum C."/>
            <person name="Ezra D."/>
            <person name="Gonzalez J."/>
            <person name="Henrissat B."/>
            <person name="Kuo A."/>
            <person name="Liang C."/>
            <person name="Lipzen A."/>
            <person name="Lutzoni F."/>
            <person name="Magnuson J."/>
            <person name="Mondo S."/>
            <person name="Nolan M."/>
            <person name="Ohm R."/>
            <person name="Pangilinan J."/>
            <person name="Park H.-J."/>
            <person name="Ramirez L."/>
            <person name="Alfaro M."/>
            <person name="Sun H."/>
            <person name="Tritt A."/>
            <person name="Yoshinaga Y."/>
            <person name="Zwiers L.-H."/>
            <person name="Turgeon B."/>
            <person name="Goodwin S."/>
            <person name="Spatafora J."/>
            <person name="Crous P."/>
            <person name="Grigoriev I."/>
        </authorList>
    </citation>
    <scope>NUCLEOTIDE SEQUENCE</scope>
    <source>
        <strain evidence="9">CBS 119687</strain>
    </source>
</reference>
<comment type="pathway">
    <text evidence="1">Protein modification; peptidyl-diphthamide biosynthesis.</text>
</comment>
<proteinExistence type="inferred from homology"/>
<dbReference type="PANTHER" id="PTHR46042:SF1">
    <property type="entry name" value="DIPHTHINE METHYLTRANSFERASE"/>
    <property type="match status" value="1"/>
</dbReference>
<sequence length="387" mass="42803">MPSIEYLQSLTLDLPPSCIEFWPRNSQYAVIGTYNLEKQDESKPSEPAQEEGQKNGQQRNGSLILVRTRDDLVYIIGTLSTSSAVLDVHFIPSEDLGSIFGVATSTGSIGIYEIVQSHGQLPMIEHVKTIQYFPENVLITAFSWHPETPAVGMTLSTGKVCLGIVDLGEEIESPSHIDIGGHELEAWTLAFLPNGSGLYSGGDDSALKFLEVSDNPTSVHEGTPTPSGRMPWTDKKIHGAGVTAILPIALDDTRSLIVTGSYDDHIRLVQVSNAGHRQVLTEMNLGGGVWRLKMLERKPVLPADWDSSKPIPCPDEITLLVSCMHAGTRIIKLVRSGEDWQFEVLGMFQRHKSMNYGSDCRPEFNAKGQRTFITTSFYDRLVCLWRF</sequence>
<dbReference type="EC" id="3.1.1.97" evidence="6"/>
<evidence type="ECO:0000313" key="9">
    <source>
        <dbReference type="EMBL" id="KAF2126525.1"/>
    </source>
</evidence>
<dbReference type="EMBL" id="ML977513">
    <property type="protein sequence ID" value="KAF2126525.1"/>
    <property type="molecule type" value="Genomic_DNA"/>
</dbReference>
<accession>A0A6A6A5S3</accession>
<keyword evidence="2" id="KW-0853">WD repeat</keyword>
<evidence type="ECO:0000256" key="3">
    <source>
        <dbReference type="ARBA" id="ARBA00022737"/>
    </source>
</evidence>
<evidence type="ECO:0000256" key="4">
    <source>
        <dbReference type="ARBA" id="ARBA00022801"/>
    </source>
</evidence>
<comment type="catalytic activity">
    <reaction evidence="7">
        <text>diphthine methyl ester-[translation elongation factor 2] + H2O = diphthine-[translation elongation factor 2] + methanol + H(+)</text>
        <dbReference type="Rhea" id="RHEA:42656"/>
        <dbReference type="Rhea" id="RHEA-COMP:10172"/>
        <dbReference type="Rhea" id="RHEA-COMP:10173"/>
        <dbReference type="ChEBI" id="CHEBI:15377"/>
        <dbReference type="ChEBI" id="CHEBI:15378"/>
        <dbReference type="ChEBI" id="CHEBI:17790"/>
        <dbReference type="ChEBI" id="CHEBI:79005"/>
        <dbReference type="ChEBI" id="CHEBI:82696"/>
        <dbReference type="EC" id="3.1.1.97"/>
    </reaction>
</comment>
<evidence type="ECO:0000313" key="10">
    <source>
        <dbReference type="Proteomes" id="UP000799771"/>
    </source>
</evidence>
<evidence type="ECO:0000256" key="7">
    <source>
        <dbReference type="ARBA" id="ARBA00047551"/>
    </source>
</evidence>
<dbReference type="InterPro" id="IPR001680">
    <property type="entry name" value="WD40_rpt"/>
</dbReference>
<evidence type="ECO:0000256" key="6">
    <source>
        <dbReference type="ARBA" id="ARBA00039131"/>
    </source>
</evidence>
<organism evidence="9 10">
    <name type="scientific">Dothidotthia symphoricarpi CBS 119687</name>
    <dbReference type="NCBI Taxonomy" id="1392245"/>
    <lineage>
        <taxon>Eukaryota</taxon>
        <taxon>Fungi</taxon>
        <taxon>Dikarya</taxon>
        <taxon>Ascomycota</taxon>
        <taxon>Pezizomycotina</taxon>
        <taxon>Dothideomycetes</taxon>
        <taxon>Pleosporomycetidae</taxon>
        <taxon>Pleosporales</taxon>
        <taxon>Dothidotthiaceae</taxon>
        <taxon>Dothidotthia</taxon>
    </lineage>
</organism>
<dbReference type="RefSeq" id="XP_033520917.1">
    <property type="nucleotide sequence ID" value="XM_033666123.1"/>
</dbReference>
<dbReference type="AlphaFoldDB" id="A0A6A6A5S3"/>
<dbReference type="GeneID" id="54406555"/>
<dbReference type="Proteomes" id="UP000799771">
    <property type="component" value="Unassembled WGS sequence"/>
</dbReference>
<dbReference type="InterPro" id="IPR015943">
    <property type="entry name" value="WD40/YVTN_repeat-like_dom_sf"/>
</dbReference>
<dbReference type="GO" id="GO:0005737">
    <property type="term" value="C:cytoplasm"/>
    <property type="evidence" value="ECO:0007669"/>
    <property type="project" value="TreeGrafter"/>
</dbReference>
<evidence type="ECO:0000256" key="8">
    <source>
        <dbReference type="SAM" id="MobiDB-lite"/>
    </source>
</evidence>
<keyword evidence="4" id="KW-0378">Hydrolase</keyword>